<dbReference type="NCBIfam" id="TIGR00229">
    <property type="entry name" value="sensory_box"/>
    <property type="match status" value="1"/>
</dbReference>
<name>A0ABZ3HCD3_9BACT</name>
<evidence type="ECO:0000313" key="7">
    <source>
        <dbReference type="EMBL" id="XAU16188.1"/>
    </source>
</evidence>
<feature type="domain" description="Histidine kinase" evidence="4">
    <location>
        <begin position="289"/>
        <end position="505"/>
    </location>
</feature>
<sequence>MFSFEEIFDLVDIGITVYEPLEEGNDFKVVYINDKAKKFCRFDVGESVSEALSTLYPVNETRPLIEFFREVYRTGEAQEIALVPCFGFTNLWQEGYIYKLSSGHLVSRCLGVKDERAREILAPDERLTFRTILDTAPIGIWSQDVSGRLRFVNKAFCDATGISEERFLSVPHYEPLYSPEAAKSCMRSDAAALQQSEPHLSYEKIPFTDGKVHEVLIVKTRVEDESHGVSGLVGLSLDITEQLEAERKLEAINRNLEERIREEIEASRRKDTMLFQQNKFAAMGEMISNIAHQWRQPLNTLGLLMTGMSVKMMMAQDDTRESEFEAFQSHCSEIIQYLSDTIDDFRLYYQEDGGHDSFCISDMDKSLHTLVISSIMGNRIRYENDLENVRISGHLNNLKQALINLYSNAANAIKSNGTEAGFIQCRGFVEGSQYVIKVCDNGGGIDKAIIDKIFDPYFTTKHKSQGTGLGLYMTRQIIEQKFSGTITVKNEKAGACFTIRLPFPGEAC</sequence>
<evidence type="ECO:0000256" key="3">
    <source>
        <dbReference type="SAM" id="Coils"/>
    </source>
</evidence>
<dbReference type="PROSITE" id="PS50113">
    <property type="entry name" value="PAC"/>
    <property type="match status" value="1"/>
</dbReference>
<organism evidence="7 8">
    <name type="scientific">Sulfurimonas diazotrophicus</name>
    <dbReference type="NCBI Taxonomy" id="3131939"/>
    <lineage>
        <taxon>Bacteria</taxon>
        <taxon>Pseudomonadati</taxon>
        <taxon>Campylobacterota</taxon>
        <taxon>Epsilonproteobacteria</taxon>
        <taxon>Campylobacterales</taxon>
        <taxon>Sulfurimonadaceae</taxon>
        <taxon>Sulfurimonas</taxon>
    </lineage>
</organism>
<keyword evidence="7" id="KW-0418">Kinase</keyword>
<evidence type="ECO:0000259" key="5">
    <source>
        <dbReference type="PROSITE" id="PS50112"/>
    </source>
</evidence>
<dbReference type="InterPro" id="IPR000700">
    <property type="entry name" value="PAS-assoc_C"/>
</dbReference>
<protein>
    <recommendedName>
        <fullName evidence="2">histidine kinase</fullName>
        <ecNumber evidence="2">2.7.13.3</ecNumber>
    </recommendedName>
</protein>
<dbReference type="InterPro" id="IPR003594">
    <property type="entry name" value="HATPase_dom"/>
</dbReference>
<reference evidence="7 8" key="1">
    <citation type="submission" date="2024-03" db="EMBL/GenBank/DDBJ databases">
        <title>Sulfurimonas sp. HSL3-1.</title>
        <authorList>
            <person name="Wang S."/>
        </authorList>
    </citation>
    <scope>NUCLEOTIDE SEQUENCE [LARGE SCALE GENOMIC DNA]</scope>
    <source>
        <strain evidence="7 8">HSL3-1</strain>
    </source>
</reference>
<dbReference type="Gene3D" id="1.10.287.130">
    <property type="match status" value="1"/>
</dbReference>
<accession>A0ABZ3HCD3</accession>
<dbReference type="PANTHER" id="PTHR43065:SF42">
    <property type="entry name" value="TWO-COMPONENT SENSOR PPRA"/>
    <property type="match status" value="1"/>
</dbReference>
<dbReference type="RefSeq" id="WP_345973593.1">
    <property type="nucleotide sequence ID" value="NZ_CP147920.1"/>
</dbReference>
<keyword evidence="7" id="KW-0808">Transferase</keyword>
<evidence type="ECO:0000256" key="2">
    <source>
        <dbReference type="ARBA" id="ARBA00012438"/>
    </source>
</evidence>
<dbReference type="CDD" id="cd00130">
    <property type="entry name" value="PAS"/>
    <property type="match status" value="1"/>
</dbReference>
<dbReference type="SUPFAM" id="SSF47384">
    <property type="entry name" value="Homodimeric domain of signal transducing histidine kinase"/>
    <property type="match status" value="1"/>
</dbReference>
<dbReference type="InterPro" id="IPR036097">
    <property type="entry name" value="HisK_dim/P_sf"/>
</dbReference>
<dbReference type="SUPFAM" id="SSF55785">
    <property type="entry name" value="PYP-like sensor domain (PAS domain)"/>
    <property type="match status" value="1"/>
</dbReference>
<keyword evidence="8" id="KW-1185">Reference proteome</keyword>
<feature type="domain" description="PAC" evidence="6">
    <location>
        <begin position="194"/>
        <end position="251"/>
    </location>
</feature>
<dbReference type="InterPro" id="IPR036890">
    <property type="entry name" value="HATPase_C_sf"/>
</dbReference>
<comment type="catalytic activity">
    <reaction evidence="1">
        <text>ATP + protein L-histidine = ADP + protein N-phospho-L-histidine.</text>
        <dbReference type="EC" id="2.7.13.3"/>
    </reaction>
</comment>
<dbReference type="PANTHER" id="PTHR43065">
    <property type="entry name" value="SENSOR HISTIDINE KINASE"/>
    <property type="match status" value="1"/>
</dbReference>
<proteinExistence type="predicted"/>
<dbReference type="PRINTS" id="PR00344">
    <property type="entry name" value="BCTRLSENSOR"/>
</dbReference>
<dbReference type="InterPro" id="IPR000014">
    <property type="entry name" value="PAS"/>
</dbReference>
<feature type="coiled-coil region" evidence="3">
    <location>
        <begin position="239"/>
        <end position="266"/>
    </location>
</feature>
<dbReference type="PROSITE" id="PS50109">
    <property type="entry name" value="HIS_KIN"/>
    <property type="match status" value="1"/>
</dbReference>
<dbReference type="PROSITE" id="PS50112">
    <property type="entry name" value="PAS"/>
    <property type="match status" value="1"/>
</dbReference>
<dbReference type="Pfam" id="PF08448">
    <property type="entry name" value="PAS_4"/>
    <property type="match status" value="1"/>
</dbReference>
<dbReference type="Gene3D" id="3.30.450.20">
    <property type="entry name" value="PAS domain"/>
    <property type="match status" value="1"/>
</dbReference>
<keyword evidence="3" id="KW-0175">Coiled coil</keyword>
<dbReference type="InterPro" id="IPR005467">
    <property type="entry name" value="His_kinase_dom"/>
</dbReference>
<dbReference type="EMBL" id="CP147920">
    <property type="protein sequence ID" value="XAU16188.1"/>
    <property type="molecule type" value="Genomic_DNA"/>
</dbReference>
<dbReference type="InterPro" id="IPR013656">
    <property type="entry name" value="PAS_4"/>
</dbReference>
<dbReference type="InterPro" id="IPR004358">
    <property type="entry name" value="Sig_transdc_His_kin-like_C"/>
</dbReference>
<evidence type="ECO:0000256" key="1">
    <source>
        <dbReference type="ARBA" id="ARBA00000085"/>
    </source>
</evidence>
<dbReference type="EC" id="2.7.13.3" evidence="2"/>
<dbReference type="InterPro" id="IPR035965">
    <property type="entry name" value="PAS-like_dom_sf"/>
</dbReference>
<dbReference type="SUPFAM" id="SSF55874">
    <property type="entry name" value="ATPase domain of HSP90 chaperone/DNA topoisomerase II/histidine kinase"/>
    <property type="match status" value="1"/>
</dbReference>
<evidence type="ECO:0000259" key="4">
    <source>
        <dbReference type="PROSITE" id="PS50109"/>
    </source>
</evidence>
<evidence type="ECO:0000259" key="6">
    <source>
        <dbReference type="PROSITE" id="PS50113"/>
    </source>
</evidence>
<feature type="domain" description="PAS" evidence="5">
    <location>
        <begin position="125"/>
        <end position="196"/>
    </location>
</feature>
<gene>
    <name evidence="7" type="ORF">WCY31_05635</name>
</gene>
<dbReference type="SMART" id="SM00091">
    <property type="entry name" value="PAS"/>
    <property type="match status" value="1"/>
</dbReference>
<dbReference type="Proteomes" id="UP001447842">
    <property type="component" value="Chromosome"/>
</dbReference>
<dbReference type="Gene3D" id="3.30.565.10">
    <property type="entry name" value="Histidine kinase-like ATPase, C-terminal domain"/>
    <property type="match status" value="1"/>
</dbReference>
<dbReference type="Pfam" id="PF02518">
    <property type="entry name" value="HATPase_c"/>
    <property type="match status" value="1"/>
</dbReference>
<dbReference type="GO" id="GO:0004673">
    <property type="term" value="F:protein histidine kinase activity"/>
    <property type="evidence" value="ECO:0007669"/>
    <property type="project" value="UniProtKB-EC"/>
</dbReference>
<dbReference type="SMART" id="SM00387">
    <property type="entry name" value="HATPase_c"/>
    <property type="match status" value="1"/>
</dbReference>
<evidence type="ECO:0000313" key="8">
    <source>
        <dbReference type="Proteomes" id="UP001447842"/>
    </source>
</evidence>